<dbReference type="InterPro" id="IPR036422">
    <property type="entry name" value="RuBisCO_lsu_N_sf"/>
</dbReference>
<keyword evidence="3" id="KW-1185">Reference proteome</keyword>
<dbReference type="EC" id="5.3.3.-" evidence="2"/>
<evidence type="ECO:0000313" key="2">
    <source>
        <dbReference type="EMBL" id="QJR09852.1"/>
    </source>
</evidence>
<dbReference type="Pfam" id="PF00016">
    <property type="entry name" value="RuBisCO_large"/>
    <property type="match status" value="1"/>
</dbReference>
<dbReference type="GO" id="GO:0015977">
    <property type="term" value="P:carbon fixation"/>
    <property type="evidence" value="ECO:0007669"/>
    <property type="project" value="InterPro"/>
</dbReference>
<dbReference type="SFLD" id="SFLDG00301">
    <property type="entry name" value="RuBisCO-like_proteins"/>
    <property type="match status" value="1"/>
</dbReference>
<dbReference type="SUPFAM" id="SSF51649">
    <property type="entry name" value="RuBisCo, C-terminal domain"/>
    <property type="match status" value="1"/>
</dbReference>
<protein>
    <submittedName>
        <fullName evidence="2">5-methylthioribulose-1-phosphate isomerase</fullName>
        <ecNumber evidence="2">5.3.3.-</ecNumber>
    </submittedName>
</protein>
<accession>A0A6M4GRV9</accession>
<dbReference type="PANTHER" id="PTHR42704">
    <property type="entry name" value="RIBULOSE BISPHOSPHATE CARBOXYLASE"/>
    <property type="match status" value="1"/>
</dbReference>
<dbReference type="PANTHER" id="PTHR42704:SF17">
    <property type="entry name" value="RIBULOSE BISPHOSPHATE CARBOXYLASE LARGE CHAIN"/>
    <property type="match status" value="1"/>
</dbReference>
<dbReference type="GO" id="GO:0016984">
    <property type="term" value="F:ribulose-bisphosphate carboxylase activity"/>
    <property type="evidence" value="ECO:0007669"/>
    <property type="project" value="InterPro"/>
</dbReference>
<dbReference type="Gene3D" id="3.30.70.150">
    <property type="entry name" value="RuBisCO large subunit, N-terminal domain"/>
    <property type="match status" value="1"/>
</dbReference>
<evidence type="ECO:0000313" key="3">
    <source>
        <dbReference type="Proteomes" id="UP000501534"/>
    </source>
</evidence>
<dbReference type="SFLD" id="SFLDS00014">
    <property type="entry name" value="RuBisCO"/>
    <property type="match status" value="1"/>
</dbReference>
<keyword evidence="2" id="KW-0413">Isomerase</keyword>
<feature type="domain" description="Ribulose bisphosphate carboxylase large subunit C-terminal" evidence="1">
    <location>
        <begin position="114"/>
        <end position="198"/>
    </location>
</feature>
<dbReference type="Gene3D" id="3.20.20.110">
    <property type="entry name" value="Ribulose bisphosphate carboxylase, large subunit, C-terminal domain"/>
    <property type="match status" value="1"/>
</dbReference>
<proteinExistence type="predicted"/>
<dbReference type="SUPFAM" id="SSF54966">
    <property type="entry name" value="RuBisCO, large subunit, small (N-terminal) domain"/>
    <property type="match status" value="1"/>
</dbReference>
<dbReference type="GO" id="GO:0016853">
    <property type="term" value="F:isomerase activity"/>
    <property type="evidence" value="ECO:0007669"/>
    <property type="project" value="UniProtKB-KW"/>
</dbReference>
<dbReference type="InterPro" id="IPR000685">
    <property type="entry name" value="RuBisCO_lsu_C"/>
</dbReference>
<dbReference type="EMBL" id="CP053069">
    <property type="protein sequence ID" value="QJR09852.1"/>
    <property type="molecule type" value="Genomic_DNA"/>
</dbReference>
<gene>
    <name evidence="2" type="primary">rlp</name>
    <name evidence="2" type="ORF">DSM104443_00902</name>
</gene>
<dbReference type="KEGG" id="uru:DSM104443_00902"/>
<dbReference type="InterPro" id="IPR033966">
    <property type="entry name" value="RuBisCO"/>
</dbReference>
<name>A0A6M4GRV9_9PROT</name>
<dbReference type="CDD" id="cd08210">
    <property type="entry name" value="RLP_RrRLP"/>
    <property type="match status" value="1"/>
</dbReference>
<dbReference type="RefSeq" id="WP_171089899.1">
    <property type="nucleotide sequence ID" value="NZ_CP053069.1"/>
</dbReference>
<dbReference type="InterPro" id="IPR036376">
    <property type="entry name" value="RuBisCO_lsu_C_sf"/>
</dbReference>
<evidence type="ECO:0000259" key="1">
    <source>
        <dbReference type="Pfam" id="PF00016"/>
    </source>
</evidence>
<reference evidence="2 3" key="1">
    <citation type="submission" date="2020-04" db="EMBL/GenBank/DDBJ databases">
        <title>Usitatibacter rugosus gen. nov., sp. nov. and Usitatibacter palustris sp. nov., novel members of Usitatibacteraceae fam. nov. within the order Nitrosomonadales isolated from soil.</title>
        <authorList>
            <person name="Huber K.J."/>
            <person name="Neumann-Schaal M."/>
            <person name="Geppert A."/>
            <person name="Luckner M."/>
            <person name="Wanner G."/>
            <person name="Overmann J."/>
        </authorList>
    </citation>
    <scope>NUCLEOTIDE SEQUENCE [LARGE SCALE GENOMIC DNA]</scope>
    <source>
        <strain evidence="2 3">0125_3</strain>
    </source>
</reference>
<sequence length="364" mass="38439">MSDRILATYRINAPETESKVRAEALATEQSVEMPLAAVTDPRVLQEIVARVEAIRPHGDGFEVVLGIAPVTTGHEASQLVNMLFGNCSMQPEVELVDVQFPTGYAKAFPGPRFGIEGIRKLVGAPSRPLTCTALKPQGSTIEHLAKLARTFASAGIDVIKDDHGLANQAFSPFAERVPAVQRAVDEANLEHGNRTIYAPTFSGGPAALAEQVRIAKASGVRMALVAPMLVGLPVFAELVCDQLDIPVMAHPAFAGANRVAPSVLLGTLFRLLGADATIFPNHGGRFSYSRATCLDIAAAARRPFSELAPSLPVPAGGMTVDRVDEMVAGYGADTMLLIGGGLLSAGDRLGDRAREFVKKVAAAR</sequence>
<dbReference type="GO" id="GO:0000287">
    <property type="term" value="F:magnesium ion binding"/>
    <property type="evidence" value="ECO:0007669"/>
    <property type="project" value="InterPro"/>
</dbReference>
<dbReference type="Proteomes" id="UP000501534">
    <property type="component" value="Chromosome"/>
</dbReference>
<organism evidence="2 3">
    <name type="scientific">Usitatibacter rugosus</name>
    <dbReference type="NCBI Taxonomy" id="2732067"/>
    <lineage>
        <taxon>Bacteria</taxon>
        <taxon>Pseudomonadati</taxon>
        <taxon>Pseudomonadota</taxon>
        <taxon>Betaproteobacteria</taxon>
        <taxon>Nitrosomonadales</taxon>
        <taxon>Usitatibacteraceae</taxon>
        <taxon>Usitatibacter</taxon>
    </lineage>
</organism>
<dbReference type="AlphaFoldDB" id="A0A6M4GRV9"/>